<accession>H6LD01</accession>
<dbReference type="OrthoDB" id="3182611at2"/>
<dbReference type="Proteomes" id="UP000007177">
    <property type="component" value="Chromosome"/>
</dbReference>
<dbReference type="GO" id="GO:0031469">
    <property type="term" value="C:bacterial microcompartment"/>
    <property type="evidence" value="ECO:0007669"/>
    <property type="project" value="UniProtKB-SubCell"/>
</dbReference>
<evidence type="ECO:0000313" key="5">
    <source>
        <dbReference type="Proteomes" id="UP000007177"/>
    </source>
</evidence>
<reference evidence="4 5" key="2">
    <citation type="journal article" date="2012" name="PLoS ONE">
        <title>An ancient pathway combining carbon dioxide fixation with the generation and utilization of a sodium ion gradient for ATP synthesis.</title>
        <authorList>
            <person name="Poehlein A."/>
            <person name="Schmidt S."/>
            <person name="Kaster A.K."/>
            <person name="Goenrich M."/>
            <person name="Vollmers J."/>
            <person name="Thurmer A."/>
            <person name="Bertsch J."/>
            <person name="Schuchmann K."/>
            <person name="Voigt B."/>
            <person name="Hecker M."/>
            <person name="Daniel R."/>
            <person name="Thauer R.K."/>
            <person name="Gottschalk G."/>
            <person name="Muller V."/>
        </authorList>
    </citation>
    <scope>NUCLEOTIDE SEQUENCE [LARGE SCALE GENOMIC DNA]</scope>
    <source>
        <strain evidence="5">ATCC 29683 / DSM 1030 / JCM 2381 / KCTC 1655 / WB1</strain>
    </source>
</reference>
<reference evidence="5" key="1">
    <citation type="submission" date="2011-07" db="EMBL/GenBank/DDBJ databases">
        <title>Complete genome sequence of Acetobacterium woodii.</title>
        <authorList>
            <person name="Poehlein A."/>
            <person name="Schmidt S."/>
            <person name="Kaster A.-K."/>
            <person name="Goenrich M."/>
            <person name="Vollmers J."/>
            <person name="Thuermer A."/>
            <person name="Gottschalk G."/>
            <person name="Thauer R.K."/>
            <person name="Daniel R."/>
            <person name="Mueller V."/>
        </authorList>
    </citation>
    <scope>NUCLEOTIDE SEQUENCE [LARGE SCALE GENOMIC DNA]</scope>
    <source>
        <strain evidence="5">ATCC 29683 / DSM 1030 / JCM 2381 / KCTC 1655 / WB1</strain>
    </source>
</reference>
<proteinExistence type="predicted"/>
<gene>
    <name evidence="4" type="ordered locus">Awo_c10540</name>
</gene>
<dbReference type="STRING" id="931626.Awo_c10540"/>
<dbReference type="SUPFAM" id="SSF143414">
    <property type="entry name" value="CcmK-like"/>
    <property type="match status" value="1"/>
</dbReference>
<dbReference type="EMBL" id="CP002987">
    <property type="protein sequence ID" value="AFA47840.1"/>
    <property type="molecule type" value="Genomic_DNA"/>
</dbReference>
<evidence type="ECO:0000256" key="2">
    <source>
        <dbReference type="ARBA" id="ARBA00024446"/>
    </source>
</evidence>
<feature type="domain" description="Bacterial microcompartment" evidence="3">
    <location>
        <begin position="37"/>
        <end position="100"/>
    </location>
</feature>
<dbReference type="Pfam" id="PF00936">
    <property type="entry name" value="BMC"/>
    <property type="match status" value="1"/>
</dbReference>
<keyword evidence="2" id="KW-1283">Bacterial microcompartment</keyword>
<dbReference type="Gene3D" id="3.30.70.1710">
    <property type="match status" value="1"/>
</dbReference>
<name>H6LD01_ACEWD</name>
<sequence>MLKSELINGVSQGTLGIISRKIGDKKLAEQILQNNFTAVGLCQGDVVSILIASDIAEKTSSVVVSEVNGICPQHIICLAIFGDVTSVEASLAAIESRLNTK</sequence>
<keyword evidence="5" id="KW-1185">Reference proteome</keyword>
<dbReference type="eggNOG" id="ENOG5031BS9">
    <property type="taxonomic scope" value="Bacteria"/>
</dbReference>
<dbReference type="HOGENOM" id="CLU_171083_1_0_9"/>
<evidence type="ECO:0000259" key="3">
    <source>
        <dbReference type="SMART" id="SM00877"/>
    </source>
</evidence>
<organism evidence="4 5">
    <name type="scientific">Acetobacterium woodii (strain ATCC 29683 / DSM 1030 / JCM 2381 / KCTC 1655 / WB1)</name>
    <dbReference type="NCBI Taxonomy" id="931626"/>
    <lineage>
        <taxon>Bacteria</taxon>
        <taxon>Bacillati</taxon>
        <taxon>Bacillota</taxon>
        <taxon>Clostridia</taxon>
        <taxon>Eubacteriales</taxon>
        <taxon>Eubacteriaceae</taxon>
        <taxon>Acetobacterium</taxon>
    </lineage>
</organism>
<protein>
    <recommendedName>
        <fullName evidence="3">Bacterial microcompartment domain-containing protein</fullName>
    </recommendedName>
</protein>
<comment type="subcellular location">
    <subcellularLocation>
        <location evidence="1">Bacterial microcompartment</location>
    </subcellularLocation>
</comment>
<dbReference type="RefSeq" id="WP_014355443.1">
    <property type="nucleotide sequence ID" value="NC_016894.1"/>
</dbReference>
<dbReference type="InterPro" id="IPR000249">
    <property type="entry name" value="BMC_dom"/>
</dbReference>
<evidence type="ECO:0000256" key="1">
    <source>
        <dbReference type="ARBA" id="ARBA00024322"/>
    </source>
</evidence>
<dbReference type="InterPro" id="IPR037233">
    <property type="entry name" value="CcmK-like_sf"/>
</dbReference>
<dbReference type="KEGG" id="awo:Awo_c10540"/>
<dbReference type="AlphaFoldDB" id="H6LD01"/>
<dbReference type="SMART" id="SM00877">
    <property type="entry name" value="BMC"/>
    <property type="match status" value="1"/>
</dbReference>
<evidence type="ECO:0000313" key="4">
    <source>
        <dbReference type="EMBL" id="AFA47840.1"/>
    </source>
</evidence>